<evidence type="ECO:0000313" key="3">
    <source>
        <dbReference type="EMBL" id="GMF09899.1"/>
    </source>
</evidence>
<accession>A0A9W6TBS5</accession>
<dbReference type="EMBL" id="BSXW01000022">
    <property type="protein sequence ID" value="GMF09899.1"/>
    <property type="molecule type" value="Genomic_DNA"/>
</dbReference>
<proteinExistence type="predicted"/>
<gene>
    <name evidence="3" type="ORF">Plil01_000076200</name>
</gene>
<dbReference type="InterPro" id="IPR004875">
    <property type="entry name" value="DDE_SF_endonuclease_dom"/>
</dbReference>
<name>A0A9W6TBS5_9STRA</name>
<keyword evidence="4" id="KW-1185">Reference proteome</keyword>
<sequence>MRARTRQGQISPEDLDKIAADFSKEVAQKVQDLGIKTVYNPDQTGWWDSYLSIQFLRFHFQNREDPSVPILLLWDDFSGHWTEEVIAYAASINVVLMKVPPSATAVCQPADVAWNKPLKQQLRVLGRASTRSAQAPEGWSSVQASTTGQGGYIELD</sequence>
<evidence type="ECO:0000256" key="1">
    <source>
        <dbReference type="SAM" id="MobiDB-lite"/>
    </source>
</evidence>
<comment type="caution">
    <text evidence="3">The sequence shown here is derived from an EMBL/GenBank/DDBJ whole genome shotgun (WGS) entry which is preliminary data.</text>
</comment>
<dbReference type="OrthoDB" id="88412at2759"/>
<dbReference type="Proteomes" id="UP001165083">
    <property type="component" value="Unassembled WGS sequence"/>
</dbReference>
<feature type="region of interest" description="Disordered" evidence="1">
    <location>
        <begin position="136"/>
        <end position="156"/>
    </location>
</feature>
<dbReference type="GO" id="GO:0003676">
    <property type="term" value="F:nucleic acid binding"/>
    <property type="evidence" value="ECO:0007669"/>
    <property type="project" value="InterPro"/>
</dbReference>
<dbReference type="AlphaFoldDB" id="A0A9W6TBS5"/>
<evidence type="ECO:0000313" key="4">
    <source>
        <dbReference type="Proteomes" id="UP001165083"/>
    </source>
</evidence>
<feature type="domain" description="DDE-1" evidence="2">
    <location>
        <begin position="29"/>
        <end position="123"/>
    </location>
</feature>
<organism evidence="3 4">
    <name type="scientific">Phytophthora lilii</name>
    <dbReference type="NCBI Taxonomy" id="2077276"/>
    <lineage>
        <taxon>Eukaryota</taxon>
        <taxon>Sar</taxon>
        <taxon>Stramenopiles</taxon>
        <taxon>Oomycota</taxon>
        <taxon>Peronosporomycetes</taxon>
        <taxon>Peronosporales</taxon>
        <taxon>Peronosporaceae</taxon>
        <taxon>Phytophthora</taxon>
    </lineage>
</organism>
<evidence type="ECO:0000259" key="2">
    <source>
        <dbReference type="Pfam" id="PF03184"/>
    </source>
</evidence>
<reference evidence="3" key="1">
    <citation type="submission" date="2023-04" db="EMBL/GenBank/DDBJ databases">
        <title>Phytophthora lilii NBRC 32176.</title>
        <authorList>
            <person name="Ichikawa N."/>
            <person name="Sato H."/>
            <person name="Tonouchi N."/>
        </authorList>
    </citation>
    <scope>NUCLEOTIDE SEQUENCE</scope>
    <source>
        <strain evidence="3">NBRC 32176</strain>
    </source>
</reference>
<protein>
    <submittedName>
        <fullName evidence="3">Unnamed protein product</fullName>
    </submittedName>
</protein>
<dbReference type="Pfam" id="PF03184">
    <property type="entry name" value="DDE_1"/>
    <property type="match status" value="1"/>
</dbReference>